<proteinExistence type="predicted"/>
<accession>A0A841EVS1</accession>
<comment type="caution">
    <text evidence="1">The sequence shown here is derived from an EMBL/GenBank/DDBJ whole genome shotgun (WGS) entry which is preliminary data.</text>
</comment>
<dbReference type="AlphaFoldDB" id="A0A841EVS1"/>
<evidence type="ECO:0000313" key="2">
    <source>
        <dbReference type="Proteomes" id="UP000524404"/>
    </source>
</evidence>
<reference evidence="1 2" key="1">
    <citation type="submission" date="2020-08" db="EMBL/GenBank/DDBJ databases">
        <title>Functional genomics of gut bacteria from endangered species of beetles.</title>
        <authorList>
            <person name="Carlos-Shanley C."/>
        </authorList>
    </citation>
    <scope>NUCLEOTIDE SEQUENCE [LARGE SCALE GENOMIC DNA]</scope>
    <source>
        <strain evidence="1 2">S00070</strain>
    </source>
</reference>
<protein>
    <submittedName>
        <fullName evidence="1">Uncharacterized protein</fullName>
    </submittedName>
</protein>
<name>A0A841EVS1_9BACT</name>
<dbReference type="EMBL" id="JACHKT010000014">
    <property type="protein sequence ID" value="MBB6003561.1"/>
    <property type="molecule type" value="Genomic_DNA"/>
</dbReference>
<sequence>MDKTEEKSFLNETVTYSSTSVRDLHTIPF</sequence>
<evidence type="ECO:0000313" key="1">
    <source>
        <dbReference type="EMBL" id="MBB6003561.1"/>
    </source>
</evidence>
<keyword evidence="2" id="KW-1185">Reference proteome</keyword>
<dbReference type="Proteomes" id="UP000524404">
    <property type="component" value="Unassembled WGS sequence"/>
</dbReference>
<gene>
    <name evidence="1" type="ORF">HNP25_002219</name>
</gene>
<organism evidence="1 2">
    <name type="scientific">Arcicella rosea</name>
    <dbReference type="NCBI Taxonomy" id="502909"/>
    <lineage>
        <taxon>Bacteria</taxon>
        <taxon>Pseudomonadati</taxon>
        <taxon>Bacteroidota</taxon>
        <taxon>Cytophagia</taxon>
        <taxon>Cytophagales</taxon>
        <taxon>Flectobacillaceae</taxon>
        <taxon>Arcicella</taxon>
    </lineage>
</organism>